<dbReference type="GO" id="GO:0003841">
    <property type="term" value="F:1-acylglycerol-3-phosphate O-acyltransferase activity"/>
    <property type="evidence" value="ECO:0007669"/>
    <property type="project" value="TreeGrafter"/>
</dbReference>
<evidence type="ECO:0000313" key="8">
    <source>
        <dbReference type="EMBL" id="OEJ24924.1"/>
    </source>
</evidence>
<keyword evidence="3" id="KW-0808">Transferase</keyword>
<dbReference type="SUPFAM" id="SSF69593">
    <property type="entry name" value="Glycerol-3-phosphate (1)-acyltransferase"/>
    <property type="match status" value="1"/>
</dbReference>
<keyword evidence="9" id="KW-1185">Reference proteome</keyword>
<evidence type="ECO:0000256" key="2">
    <source>
        <dbReference type="ARBA" id="ARBA00022516"/>
    </source>
</evidence>
<feature type="compositionally biased region" description="Gly residues" evidence="6">
    <location>
        <begin position="261"/>
        <end position="273"/>
    </location>
</feature>
<keyword evidence="4" id="KW-0443">Lipid metabolism</keyword>
<keyword evidence="5" id="KW-0012">Acyltransferase</keyword>
<proteinExistence type="predicted"/>
<evidence type="ECO:0000256" key="4">
    <source>
        <dbReference type="ARBA" id="ARBA00023098"/>
    </source>
</evidence>
<reference evidence="8 9" key="1">
    <citation type="submission" date="2016-08" db="EMBL/GenBank/DDBJ databases">
        <title>Complete genome sequence of Streptomyces agglomeratus strain 6-3-2, a novel anti-MRSA actinomycete isolated from Wuli of Tebit, China.</title>
        <authorList>
            <person name="Chen X."/>
        </authorList>
    </citation>
    <scope>NUCLEOTIDE SEQUENCE [LARGE SCALE GENOMIC DNA]</scope>
    <source>
        <strain evidence="8 9">6-3-2</strain>
    </source>
</reference>
<dbReference type="Proteomes" id="UP000095759">
    <property type="component" value="Unassembled WGS sequence"/>
</dbReference>
<dbReference type="EMBL" id="MEHJ01000001">
    <property type="protein sequence ID" value="OEJ24924.1"/>
    <property type="molecule type" value="Genomic_DNA"/>
</dbReference>
<evidence type="ECO:0000256" key="5">
    <source>
        <dbReference type="ARBA" id="ARBA00023315"/>
    </source>
</evidence>
<evidence type="ECO:0000256" key="3">
    <source>
        <dbReference type="ARBA" id="ARBA00022679"/>
    </source>
</evidence>
<organism evidence="8 9">
    <name type="scientific">Streptomyces agglomeratus</name>
    <dbReference type="NCBI Taxonomy" id="285458"/>
    <lineage>
        <taxon>Bacteria</taxon>
        <taxon>Bacillati</taxon>
        <taxon>Actinomycetota</taxon>
        <taxon>Actinomycetes</taxon>
        <taxon>Kitasatosporales</taxon>
        <taxon>Streptomycetaceae</taxon>
        <taxon>Streptomyces</taxon>
    </lineage>
</organism>
<comment type="pathway">
    <text evidence="1">Lipid metabolism.</text>
</comment>
<comment type="caution">
    <text evidence="8">The sequence shown here is derived from an EMBL/GenBank/DDBJ whole genome shotgun (WGS) entry which is preliminary data.</text>
</comment>
<keyword evidence="2" id="KW-0444">Lipid biosynthesis</keyword>
<sequence>MDTGCAPDCAADAAPPVPMTEAVRRCAGLARELARAVSRGERLAGPGVLRAQAGSILDALGVRLVAGPEPLAAPRSEGGPGTLIVANHISWLDAVAVLAAEPVTLLAKREIGRWPVVGTLARRVGTLFIDRERPRELPAAVAGLASALRSGRSVLVFPQATTWCSVPGGRFRRAAFQAALDAGAPVRPLTIAYEQAGAPSTVAAFLGDEDFVSSLRRVAGASGLTVRLTPHPPLRPADRRSTAAGARSAVGGAEWLVRAGGGGIRAEGPGYGPGRRPTAPRAGRRGRRG</sequence>
<dbReference type="InterPro" id="IPR002123">
    <property type="entry name" value="Plipid/glycerol_acylTrfase"/>
</dbReference>
<gene>
    <name evidence="8" type="ORF">AS594_10940</name>
</gene>
<dbReference type="STRING" id="285458.BGM19_25875"/>
<dbReference type="SMART" id="SM00563">
    <property type="entry name" value="PlsC"/>
    <property type="match status" value="1"/>
</dbReference>
<dbReference type="PANTHER" id="PTHR10434">
    <property type="entry name" value="1-ACYL-SN-GLYCEROL-3-PHOSPHATE ACYLTRANSFERASE"/>
    <property type="match status" value="1"/>
</dbReference>
<evidence type="ECO:0000256" key="1">
    <source>
        <dbReference type="ARBA" id="ARBA00005189"/>
    </source>
</evidence>
<name>A0A1E5P6F3_9ACTN</name>
<evidence type="ECO:0000259" key="7">
    <source>
        <dbReference type="SMART" id="SM00563"/>
    </source>
</evidence>
<evidence type="ECO:0000256" key="6">
    <source>
        <dbReference type="SAM" id="MobiDB-lite"/>
    </source>
</evidence>
<evidence type="ECO:0000313" key="9">
    <source>
        <dbReference type="Proteomes" id="UP000095759"/>
    </source>
</evidence>
<feature type="domain" description="Phospholipid/glycerol acyltransferase" evidence="7">
    <location>
        <begin position="82"/>
        <end position="194"/>
    </location>
</feature>
<feature type="region of interest" description="Disordered" evidence="6">
    <location>
        <begin position="261"/>
        <end position="289"/>
    </location>
</feature>
<dbReference type="PANTHER" id="PTHR10434:SF64">
    <property type="entry name" value="1-ACYL-SN-GLYCEROL-3-PHOSPHATE ACYLTRANSFERASE-RELATED"/>
    <property type="match status" value="1"/>
</dbReference>
<accession>A0A1E5P6F3</accession>
<dbReference type="Pfam" id="PF01553">
    <property type="entry name" value="Acyltransferase"/>
    <property type="match status" value="1"/>
</dbReference>
<dbReference type="CDD" id="cd07989">
    <property type="entry name" value="LPLAT_AGPAT-like"/>
    <property type="match status" value="1"/>
</dbReference>
<dbReference type="AlphaFoldDB" id="A0A1E5P6F3"/>
<dbReference type="GO" id="GO:0006654">
    <property type="term" value="P:phosphatidic acid biosynthetic process"/>
    <property type="evidence" value="ECO:0007669"/>
    <property type="project" value="TreeGrafter"/>
</dbReference>
<protein>
    <recommendedName>
        <fullName evidence="7">Phospholipid/glycerol acyltransferase domain-containing protein</fullName>
    </recommendedName>
</protein>